<dbReference type="Pfam" id="PF04464">
    <property type="entry name" value="Glyphos_transf"/>
    <property type="match status" value="1"/>
</dbReference>
<dbReference type="eggNOG" id="COG1887">
    <property type="taxonomic scope" value="Bacteria"/>
</dbReference>
<evidence type="ECO:0000313" key="7">
    <source>
        <dbReference type="EMBL" id="GAK48296.1"/>
    </source>
</evidence>
<comment type="subcellular location">
    <subcellularLocation>
        <location evidence="1">Cell membrane</location>
        <topology evidence="1">Peripheral membrane protein</topology>
    </subcellularLocation>
</comment>
<dbReference type="SUPFAM" id="SSF53756">
    <property type="entry name" value="UDP-Glycosyltransferase/glycogen phosphorylase"/>
    <property type="match status" value="1"/>
</dbReference>
<dbReference type="InterPro" id="IPR051612">
    <property type="entry name" value="Teichoic_Acid_Biosynth"/>
</dbReference>
<dbReference type="PANTHER" id="PTHR37316">
    <property type="entry name" value="TEICHOIC ACID GLYCEROL-PHOSPHATE PRIMASE"/>
    <property type="match status" value="1"/>
</dbReference>
<keyword evidence="6" id="KW-0472">Membrane</keyword>
<name>A0A081BJS8_9LACO</name>
<dbReference type="EMBL" id="BBJM01000024">
    <property type="protein sequence ID" value="GAK48296.1"/>
    <property type="molecule type" value="Genomic_DNA"/>
</dbReference>
<keyword evidence="3" id="KW-1003">Cell membrane</keyword>
<dbReference type="OrthoDB" id="9811865at2"/>
<dbReference type="Gene3D" id="3.40.50.11820">
    <property type="match status" value="1"/>
</dbReference>
<dbReference type="RefSeq" id="WP_034528607.1">
    <property type="nucleotide sequence ID" value="NZ_BBJM01000024.1"/>
</dbReference>
<organism evidence="7 8">
    <name type="scientific">Secundilactobacillus oryzae JCM 18671</name>
    <dbReference type="NCBI Taxonomy" id="1291743"/>
    <lineage>
        <taxon>Bacteria</taxon>
        <taxon>Bacillati</taxon>
        <taxon>Bacillota</taxon>
        <taxon>Bacilli</taxon>
        <taxon>Lactobacillales</taxon>
        <taxon>Lactobacillaceae</taxon>
        <taxon>Secundilactobacillus</taxon>
    </lineage>
</organism>
<keyword evidence="8" id="KW-1185">Reference proteome</keyword>
<dbReference type="InterPro" id="IPR007554">
    <property type="entry name" value="Glycerophosphate_synth"/>
</dbReference>
<evidence type="ECO:0000256" key="6">
    <source>
        <dbReference type="ARBA" id="ARBA00023136"/>
    </source>
</evidence>
<evidence type="ECO:0000313" key="8">
    <source>
        <dbReference type="Proteomes" id="UP000028700"/>
    </source>
</evidence>
<dbReference type="Proteomes" id="UP000028700">
    <property type="component" value="Unassembled WGS sequence"/>
</dbReference>
<evidence type="ECO:0000256" key="3">
    <source>
        <dbReference type="ARBA" id="ARBA00022475"/>
    </source>
</evidence>
<proteinExistence type="inferred from homology"/>
<evidence type="ECO:0000256" key="5">
    <source>
        <dbReference type="ARBA" id="ARBA00022944"/>
    </source>
</evidence>
<dbReference type="AlphaFoldDB" id="A0A081BJS8"/>
<dbReference type="InterPro" id="IPR043148">
    <property type="entry name" value="TagF_C"/>
</dbReference>
<keyword evidence="5" id="KW-0777">Teichoic acid biosynthesis</keyword>
<sequence>MRAILSDLKQLKQKQELEFELIDVPNPLEQLTVHFFEKSSLASINVPVANMDHDDQFHIRVNPASFQFNRNGQSEFAWQIYLSFINADNQYMIQVESEFLSDRHQLSLTSYVQASADSMGMAILSVHTHQSDVAFTATAVNVTEDSLQINGHSIIDGHKLSDMKVLLKNTASDSQMEYPVGKGSLKGLFTAEVPLKDIPADSEQAIFIQYTYADQPIEQRIVLAKSLAGQNTEGQVSKEQVIMIDKSFDNGLLIRSYPAPTFGEKVATLPGKASDGLQMGQEFMSKLNLFRLRRLFRRGHQPFAQTTIIFESFGGRQVSDSPYAIYNLFKELYPGFNLIWSIDRDQKKFCRDNGIQYVIRRTSKWVRTLEKAQFWISNARFPSWVRKPNYLTYIQTWHGTPLKKLGLDIENVSMPGTTTAKYHVNFVKEANRWDALVSPNDYSTRIFRSAFGYNNKILKVGYPRNDKLINSSADDITALKAELGIPADKKVVMYAPTYRDNQFAAKGKYTFELPFSLADFKKQFGEDTVLILRMHYLISNALDISDYSDFVYDFSSHPDISDLYLVSDMLITDYSSVFFDYAYLKRPILFYPYDYHLYKDELRGFYLDYERELPGKIAQDESDLLAGIQDGLQAGDMAENEKFMKFYRRFCAINDGLSSLKVVNYVVHQIEHNG</sequence>
<protein>
    <submittedName>
        <fullName evidence="7">Glycosyl/glycerophosphate transferase</fullName>
    </submittedName>
</protein>
<dbReference type="GO" id="GO:0005886">
    <property type="term" value="C:plasma membrane"/>
    <property type="evidence" value="ECO:0007669"/>
    <property type="project" value="UniProtKB-SubCell"/>
</dbReference>
<comment type="similarity">
    <text evidence="2">Belongs to the CDP-glycerol glycerophosphotransferase family.</text>
</comment>
<reference evidence="7" key="1">
    <citation type="journal article" date="2014" name="Genome Announc.">
        <title>Draft Genome Sequence of Lactobacillus oryzae Strain SG293T.</title>
        <authorList>
            <person name="Tanizawa Y."/>
            <person name="Fujisawa T."/>
            <person name="Mochizuki T."/>
            <person name="Kaminuma E."/>
            <person name="Nakamura Y."/>
            <person name="Tohno M."/>
        </authorList>
    </citation>
    <scope>NUCLEOTIDE SEQUENCE [LARGE SCALE GENOMIC DNA]</scope>
    <source>
        <strain evidence="7">SG293</strain>
    </source>
</reference>
<evidence type="ECO:0000256" key="2">
    <source>
        <dbReference type="ARBA" id="ARBA00010488"/>
    </source>
</evidence>
<evidence type="ECO:0000256" key="4">
    <source>
        <dbReference type="ARBA" id="ARBA00022679"/>
    </source>
</evidence>
<accession>A0A081BJS8</accession>
<gene>
    <name evidence="7" type="ORF">LOSG293_240130</name>
</gene>
<dbReference type="InterPro" id="IPR043149">
    <property type="entry name" value="TagF_N"/>
</dbReference>
<dbReference type="GO" id="GO:0047355">
    <property type="term" value="F:CDP-glycerol glycerophosphotransferase activity"/>
    <property type="evidence" value="ECO:0007669"/>
    <property type="project" value="InterPro"/>
</dbReference>
<dbReference type="PANTHER" id="PTHR37316:SF3">
    <property type="entry name" value="TEICHOIC ACID GLYCEROL-PHOSPHATE TRANSFERASE"/>
    <property type="match status" value="1"/>
</dbReference>
<dbReference type="STRING" id="1291743.LOSG293_240130"/>
<dbReference type="GO" id="GO:0019350">
    <property type="term" value="P:teichoic acid biosynthetic process"/>
    <property type="evidence" value="ECO:0007669"/>
    <property type="project" value="UniProtKB-KW"/>
</dbReference>
<keyword evidence="4 7" id="KW-0808">Transferase</keyword>
<comment type="caution">
    <text evidence="7">The sequence shown here is derived from an EMBL/GenBank/DDBJ whole genome shotgun (WGS) entry which is preliminary data.</text>
</comment>
<evidence type="ECO:0000256" key="1">
    <source>
        <dbReference type="ARBA" id="ARBA00004202"/>
    </source>
</evidence>
<dbReference type="Gene3D" id="3.40.50.12580">
    <property type="match status" value="1"/>
</dbReference>